<dbReference type="AlphaFoldDB" id="A0A1U7IZ27"/>
<comment type="caution">
    <text evidence="4">The sequence shown here is derived from an EMBL/GenBank/DDBJ whole genome shotgun (WGS) entry which is preliminary data.</text>
</comment>
<reference evidence="4 5" key="1">
    <citation type="submission" date="2016-11" db="EMBL/GenBank/DDBJ databases">
        <title>Draft Genome Sequences of Nine Cyanobacterial Strains from Diverse Habitats.</title>
        <authorList>
            <person name="Zhu T."/>
            <person name="Hou S."/>
            <person name="Lu X."/>
            <person name="Hess W.R."/>
        </authorList>
    </citation>
    <scope>NUCLEOTIDE SEQUENCE [LARGE SCALE GENOMIC DNA]</scope>
    <source>
        <strain evidence="4 5">NIES-30</strain>
    </source>
</reference>
<evidence type="ECO:0000256" key="1">
    <source>
        <dbReference type="ARBA" id="ARBA00022737"/>
    </source>
</evidence>
<dbReference type="STRING" id="549789.NIES30_23250"/>
<dbReference type="PANTHER" id="PTHR44943">
    <property type="entry name" value="CELLULOSE SYNTHASE OPERON PROTEIN C"/>
    <property type="match status" value="1"/>
</dbReference>
<keyword evidence="2 3" id="KW-0802">TPR repeat</keyword>
<dbReference type="EMBL" id="MRCG01000025">
    <property type="protein sequence ID" value="OKH44216.1"/>
    <property type="molecule type" value="Genomic_DNA"/>
</dbReference>
<gene>
    <name evidence="4" type="ORF">NIES30_23250</name>
</gene>
<dbReference type="SMART" id="SM00028">
    <property type="entry name" value="TPR"/>
    <property type="match status" value="2"/>
</dbReference>
<proteinExistence type="predicted"/>
<organism evidence="4 5">
    <name type="scientific">Phormidium tenue NIES-30</name>
    <dbReference type="NCBI Taxonomy" id="549789"/>
    <lineage>
        <taxon>Bacteria</taxon>
        <taxon>Bacillati</taxon>
        <taxon>Cyanobacteriota</taxon>
        <taxon>Cyanophyceae</taxon>
        <taxon>Oscillatoriophycideae</taxon>
        <taxon>Oscillatoriales</taxon>
        <taxon>Oscillatoriaceae</taxon>
        <taxon>Phormidium</taxon>
    </lineage>
</organism>
<dbReference type="InterPro" id="IPR011990">
    <property type="entry name" value="TPR-like_helical_dom_sf"/>
</dbReference>
<dbReference type="SUPFAM" id="SSF48452">
    <property type="entry name" value="TPR-like"/>
    <property type="match status" value="1"/>
</dbReference>
<dbReference type="Gene3D" id="1.25.40.10">
    <property type="entry name" value="Tetratricopeptide repeat domain"/>
    <property type="match status" value="1"/>
</dbReference>
<dbReference type="InterPro" id="IPR051685">
    <property type="entry name" value="Ycf3/AcsC/BcsC/TPR_MFPF"/>
</dbReference>
<accession>A0A1U7IZ27</accession>
<evidence type="ECO:0000256" key="2">
    <source>
        <dbReference type="ARBA" id="ARBA00022803"/>
    </source>
</evidence>
<dbReference type="InterPro" id="IPR019734">
    <property type="entry name" value="TPR_rpt"/>
</dbReference>
<dbReference type="Gene3D" id="2.40.10.10">
    <property type="entry name" value="Trypsin-like serine proteases"/>
    <property type="match status" value="2"/>
</dbReference>
<dbReference type="Pfam" id="PF13432">
    <property type="entry name" value="TPR_16"/>
    <property type="match status" value="1"/>
</dbReference>
<dbReference type="PROSITE" id="PS50005">
    <property type="entry name" value="TPR"/>
    <property type="match status" value="1"/>
</dbReference>
<keyword evidence="5" id="KW-1185">Reference proteome</keyword>
<feature type="repeat" description="TPR" evidence="3">
    <location>
        <begin position="267"/>
        <end position="300"/>
    </location>
</feature>
<protein>
    <recommendedName>
        <fullName evidence="6">Serine protease</fullName>
    </recommendedName>
</protein>
<dbReference type="SUPFAM" id="SSF50494">
    <property type="entry name" value="Trypsin-like serine proteases"/>
    <property type="match status" value="1"/>
</dbReference>
<dbReference type="InterPro" id="IPR009003">
    <property type="entry name" value="Peptidase_S1_PA"/>
</dbReference>
<evidence type="ECO:0000313" key="4">
    <source>
        <dbReference type="EMBL" id="OKH44216.1"/>
    </source>
</evidence>
<evidence type="ECO:0000256" key="3">
    <source>
        <dbReference type="PROSITE-ProRule" id="PRU00339"/>
    </source>
</evidence>
<dbReference type="Proteomes" id="UP000185557">
    <property type="component" value="Unassembled WGS sequence"/>
</dbReference>
<sequence length="490" mass="54925">MGKRRESLEAVQQSVVRIKDAQGQTWGTGFFINREGHLLTCAHVVQDAGGWKNVRILDQPVSCLYEGDPERDDFCLLQVEDIQVIPAELRKDFDIGDEFLSFGFSNDDFYGAPIRGELTAFARCGKLGDQKLIRLETFSDAQRIEGGQSGAPILIYKYGKYKAVGLVVASEDLQGGLAIPFSHISKEVSQAVKQREKRRIHLAASVVMTGISLSVAIGTTYSLLNNSCSSESIENYRNSINEAFSGERYESALNISEELINKCKNANEPYLYKGASLMYLNRFEDAIAAFKESLEKEPNLKATFNLGVAYGRAGQFEDAIATLESLLQDPEVTTSSSINRNDIYFTIGLYNQKIARSEFEKTSKLWNLTKMISHLEKAEQMYNTVIRETGVSCQLDAAGSCYSTQRSKSADNLTAVYAVLYSISKNDIYLEQATKSIETAFEARSQEERTEDFQLYMTGEYNDVLTEIKLIRESSQFASIIQQLQVKYKM</sequence>
<dbReference type="Pfam" id="PF13365">
    <property type="entry name" value="Trypsin_2"/>
    <property type="match status" value="1"/>
</dbReference>
<dbReference type="PANTHER" id="PTHR44943:SF8">
    <property type="entry name" value="TPR REPEAT-CONTAINING PROTEIN MJ0263"/>
    <property type="match status" value="1"/>
</dbReference>
<keyword evidence="1" id="KW-0677">Repeat</keyword>
<dbReference type="RefSeq" id="WP_073610837.1">
    <property type="nucleotide sequence ID" value="NZ_MRCG01000025.1"/>
</dbReference>
<evidence type="ECO:0008006" key="6">
    <source>
        <dbReference type="Google" id="ProtNLM"/>
    </source>
</evidence>
<dbReference type="OrthoDB" id="466389at2"/>
<dbReference type="InterPro" id="IPR043504">
    <property type="entry name" value="Peptidase_S1_PA_chymotrypsin"/>
</dbReference>
<evidence type="ECO:0000313" key="5">
    <source>
        <dbReference type="Proteomes" id="UP000185557"/>
    </source>
</evidence>
<name>A0A1U7IZ27_9CYAN</name>